<accession>A0A3N4IZQ2</accession>
<dbReference type="AlphaFoldDB" id="A0A3N4IZQ2"/>
<keyword evidence="2" id="KW-1185">Reference proteome</keyword>
<dbReference type="EMBL" id="ML120561">
    <property type="protein sequence ID" value="RPA89680.1"/>
    <property type="molecule type" value="Genomic_DNA"/>
</dbReference>
<proteinExistence type="predicted"/>
<dbReference type="Proteomes" id="UP000276215">
    <property type="component" value="Unassembled WGS sequence"/>
</dbReference>
<evidence type="ECO:0000313" key="2">
    <source>
        <dbReference type="Proteomes" id="UP000276215"/>
    </source>
</evidence>
<protein>
    <submittedName>
        <fullName evidence="1">Uncharacterized protein</fullName>
    </submittedName>
</protein>
<feature type="non-terminal residue" evidence="1">
    <location>
        <position position="1"/>
    </location>
</feature>
<name>A0A3N4IZQ2_9PEZI</name>
<evidence type="ECO:0000313" key="1">
    <source>
        <dbReference type="EMBL" id="RPA89680.1"/>
    </source>
</evidence>
<sequence>SLTQAQAGAQAYTDLSNTKAAEEACSTHQNRSQRSVQMGRVIYAHQARMMLKSRWKRQSGRELEMVKREAIRDRKKKWRPIFKQLKDCIRERNRNARRRVLCG</sequence>
<gene>
    <name evidence="1" type="ORF">L873DRAFT_1720788</name>
</gene>
<organism evidence="1 2">
    <name type="scientific">Choiromyces venosus 120613-1</name>
    <dbReference type="NCBI Taxonomy" id="1336337"/>
    <lineage>
        <taxon>Eukaryota</taxon>
        <taxon>Fungi</taxon>
        <taxon>Dikarya</taxon>
        <taxon>Ascomycota</taxon>
        <taxon>Pezizomycotina</taxon>
        <taxon>Pezizomycetes</taxon>
        <taxon>Pezizales</taxon>
        <taxon>Tuberaceae</taxon>
        <taxon>Choiromyces</taxon>
    </lineage>
</organism>
<reference evidence="1 2" key="1">
    <citation type="journal article" date="2018" name="Nat. Ecol. Evol.">
        <title>Pezizomycetes genomes reveal the molecular basis of ectomycorrhizal truffle lifestyle.</title>
        <authorList>
            <person name="Murat C."/>
            <person name="Payen T."/>
            <person name="Noel B."/>
            <person name="Kuo A."/>
            <person name="Morin E."/>
            <person name="Chen J."/>
            <person name="Kohler A."/>
            <person name="Krizsan K."/>
            <person name="Balestrini R."/>
            <person name="Da Silva C."/>
            <person name="Montanini B."/>
            <person name="Hainaut M."/>
            <person name="Levati E."/>
            <person name="Barry K.W."/>
            <person name="Belfiori B."/>
            <person name="Cichocki N."/>
            <person name="Clum A."/>
            <person name="Dockter R.B."/>
            <person name="Fauchery L."/>
            <person name="Guy J."/>
            <person name="Iotti M."/>
            <person name="Le Tacon F."/>
            <person name="Lindquist E.A."/>
            <person name="Lipzen A."/>
            <person name="Malagnac F."/>
            <person name="Mello A."/>
            <person name="Molinier V."/>
            <person name="Miyauchi S."/>
            <person name="Poulain J."/>
            <person name="Riccioni C."/>
            <person name="Rubini A."/>
            <person name="Sitrit Y."/>
            <person name="Splivallo R."/>
            <person name="Traeger S."/>
            <person name="Wang M."/>
            <person name="Zifcakova L."/>
            <person name="Wipf D."/>
            <person name="Zambonelli A."/>
            <person name="Paolocci F."/>
            <person name="Nowrousian M."/>
            <person name="Ottonello S."/>
            <person name="Baldrian P."/>
            <person name="Spatafora J.W."/>
            <person name="Henrissat B."/>
            <person name="Nagy L.G."/>
            <person name="Aury J.M."/>
            <person name="Wincker P."/>
            <person name="Grigoriev I.V."/>
            <person name="Bonfante P."/>
            <person name="Martin F.M."/>
        </authorList>
    </citation>
    <scope>NUCLEOTIDE SEQUENCE [LARGE SCALE GENOMIC DNA]</scope>
    <source>
        <strain evidence="1 2">120613-1</strain>
    </source>
</reference>